<feature type="compositionally biased region" description="Polar residues" evidence="1">
    <location>
        <begin position="351"/>
        <end position="372"/>
    </location>
</feature>
<reference evidence="2 3" key="1">
    <citation type="submission" date="2023-01" db="EMBL/GenBank/DDBJ databases">
        <title>Analysis of 21 Apiospora genomes using comparative genomics revels a genus with tremendous synthesis potential of carbohydrate active enzymes and secondary metabolites.</title>
        <authorList>
            <person name="Sorensen T."/>
        </authorList>
    </citation>
    <scope>NUCLEOTIDE SEQUENCE [LARGE SCALE GENOMIC DNA]</scope>
    <source>
        <strain evidence="2 3">CBS 117206</strain>
    </source>
</reference>
<comment type="caution">
    <text evidence="2">The sequence shown here is derived from an EMBL/GenBank/DDBJ whole genome shotgun (WGS) entry which is preliminary data.</text>
</comment>
<feature type="compositionally biased region" description="Polar residues" evidence="1">
    <location>
        <begin position="159"/>
        <end position="178"/>
    </location>
</feature>
<dbReference type="Proteomes" id="UP001392437">
    <property type="component" value="Unassembled WGS sequence"/>
</dbReference>
<feature type="region of interest" description="Disordered" evidence="1">
    <location>
        <begin position="159"/>
        <end position="184"/>
    </location>
</feature>
<gene>
    <name evidence="2" type="ORF">PG999_000515</name>
</gene>
<evidence type="ECO:0000313" key="2">
    <source>
        <dbReference type="EMBL" id="KAK8132342.1"/>
    </source>
</evidence>
<evidence type="ECO:0000256" key="1">
    <source>
        <dbReference type="SAM" id="MobiDB-lite"/>
    </source>
</evidence>
<protein>
    <submittedName>
        <fullName evidence="2">Uncharacterized protein</fullName>
    </submittedName>
</protein>
<keyword evidence="3" id="KW-1185">Reference proteome</keyword>
<feature type="region of interest" description="Disordered" evidence="1">
    <location>
        <begin position="344"/>
        <end position="372"/>
    </location>
</feature>
<sequence length="609" mass="67685">MYFGEPRSISWSNPNLPGPNIDLLRRPSSATVPIFGHIRPSEQARLNAQARAARNNYNGYTDLSFEPPADPQCPPHGFGGIQPFSNGFGGGGRVPMQTPRLPPLNPNLEANYQSANMNTPRQVSPLDIGPPVGMAQYGQNNYGQSSFGQNAFDLNTHSQNMYGQNNLGQNGFDPNTHGQDPFSGAPNFNSFNNGVDGFGVGNGPFPNTTMVNPAGLGFGNNSNLTQTTRSDRGPDPFQMVTDASGHAALVRNAPILNQNEEEFTMPSPYLVQRGAGGRQRYVPPSPRTPSFREYPPPPVTAVNPSPLFGPINPIAAVLSSTQPATDNSDAWSWSEYITWPEDDLNRGLRGSESSAPDTVPSTTADDPGSNDFSVNFINDLESRIEYDETDPLWQALLKKPISTNNPLWKAQEDKPIIAGAWEPKETYQALNPLIAYQDIPMPTAADVSNIHDGVDQAMEGYEKDKGHLEQLVLTTNARERAELVRQKFRRCWQITAIQVVYRNVFRWTRNFAPDDTRPLYFIVGRDALCTSKDEGKEWEVVSRFGWYTPENRWAWLTKDGENLFCDAYPSNFRLVDMQGLANAYSIDEMFEQRFPIEDEEHTGEDELPK</sequence>
<dbReference type="EMBL" id="JAQQWP010000001">
    <property type="protein sequence ID" value="KAK8132342.1"/>
    <property type="molecule type" value="Genomic_DNA"/>
</dbReference>
<feature type="region of interest" description="Disordered" evidence="1">
    <location>
        <begin position="275"/>
        <end position="296"/>
    </location>
</feature>
<accession>A0AAW0RBP8</accession>
<name>A0AAW0RBP8_9PEZI</name>
<evidence type="ECO:0000313" key="3">
    <source>
        <dbReference type="Proteomes" id="UP001392437"/>
    </source>
</evidence>
<organism evidence="2 3">
    <name type="scientific">Apiospora kogelbergensis</name>
    <dbReference type="NCBI Taxonomy" id="1337665"/>
    <lineage>
        <taxon>Eukaryota</taxon>
        <taxon>Fungi</taxon>
        <taxon>Dikarya</taxon>
        <taxon>Ascomycota</taxon>
        <taxon>Pezizomycotina</taxon>
        <taxon>Sordariomycetes</taxon>
        <taxon>Xylariomycetidae</taxon>
        <taxon>Amphisphaeriales</taxon>
        <taxon>Apiosporaceae</taxon>
        <taxon>Apiospora</taxon>
    </lineage>
</organism>
<dbReference type="AlphaFoldDB" id="A0AAW0RBP8"/>
<proteinExistence type="predicted"/>